<dbReference type="EMBL" id="JMCB01000003">
    <property type="protein sequence ID" value="KFE70667.1"/>
    <property type="molecule type" value="Genomic_DNA"/>
</dbReference>
<keyword evidence="3" id="KW-0479">Metal-binding</keyword>
<dbReference type="OrthoDB" id="9782387at2"/>
<dbReference type="Proteomes" id="UP000028725">
    <property type="component" value="Unassembled WGS sequence"/>
</dbReference>
<comment type="cofactor">
    <cofactor evidence="1">
        <name>[4Fe-4S] cluster</name>
        <dbReference type="ChEBI" id="CHEBI:49883"/>
    </cofactor>
</comment>
<keyword evidence="4" id="KW-0408">Iron</keyword>
<dbReference type="Pfam" id="PF23545">
    <property type="entry name" value="Zn_ribbon_HMPTM"/>
    <property type="match status" value="1"/>
</dbReference>
<dbReference type="CDD" id="cd01335">
    <property type="entry name" value="Radical_SAM"/>
    <property type="match status" value="1"/>
</dbReference>
<dbReference type="InterPro" id="IPR056488">
    <property type="entry name" value="Zn_ribbon_HMPTM"/>
</dbReference>
<dbReference type="SFLD" id="SFLDS00029">
    <property type="entry name" value="Radical_SAM"/>
    <property type="match status" value="1"/>
</dbReference>
<evidence type="ECO:0000259" key="6">
    <source>
        <dbReference type="PROSITE" id="PS51918"/>
    </source>
</evidence>
<evidence type="ECO:0000256" key="3">
    <source>
        <dbReference type="ARBA" id="ARBA00022723"/>
    </source>
</evidence>
<dbReference type="GO" id="GO:0051536">
    <property type="term" value="F:iron-sulfur cluster binding"/>
    <property type="evidence" value="ECO:0007669"/>
    <property type="project" value="UniProtKB-KW"/>
</dbReference>
<reference evidence="7 8" key="1">
    <citation type="submission" date="2014-04" db="EMBL/GenBank/DDBJ databases">
        <title>Genome assembly of Hyalangium minutum DSM 14724.</title>
        <authorList>
            <person name="Sharma G."/>
            <person name="Subramanian S."/>
        </authorList>
    </citation>
    <scope>NUCLEOTIDE SEQUENCE [LARGE SCALE GENOMIC DNA]</scope>
    <source>
        <strain evidence="7 8">DSM 14724</strain>
    </source>
</reference>
<dbReference type="SFLD" id="SFLDG01067">
    <property type="entry name" value="SPASM/twitch_domain_containing"/>
    <property type="match status" value="1"/>
</dbReference>
<dbReference type="InterPro" id="IPR058240">
    <property type="entry name" value="rSAM_sf"/>
</dbReference>
<keyword evidence="2" id="KW-0949">S-adenosyl-L-methionine</keyword>
<sequence length="497" mass="55811">MPDGSAVAERLLHETTSLCRQCKNALPAQVVAVGSEVHMRKQCPTHGAQSVMLSDDAAWYERTRAIATPPAPPVARKAVEHGCPFDCGACSTHEQKVRLPVVTITSACNLNCPICYVHNKNEGAFHMTLESFDQILGHLVKDHGGELDLINFTGGEPTVHPHFLDFIEHAHKAGAHRVTLCTNGIKLAQDERLVQRLGELQARVALSFDSFEPSVDQAMQGAKLLDIKLRCLDLLDKHNVDCALIPVMTRGYNDHEVGRIIRLGLERSCVRHLEIHTITYTGQGGVSFDRSGRISMHEVLTRIQETTGGMLREEDFVPSPCAHPLCYQIAYMLLDPEGGPPVPFARFMPREEFYAVLGERLYLEPSPRLETAMHDAIDRLWAFGGDEAERTLRMLKHLLGVLFPQGRVLSRHEGLRASERWVKAVYVHSHMDEETFDVERVMRCCDSNCYPDGSTIPVCNYNVLYREKEARFMRAPKTWNERSGGFKLPVFPGERVK</sequence>
<name>A0A085WSK4_9BACT</name>
<evidence type="ECO:0000256" key="1">
    <source>
        <dbReference type="ARBA" id="ARBA00001966"/>
    </source>
</evidence>
<evidence type="ECO:0000256" key="5">
    <source>
        <dbReference type="ARBA" id="ARBA00023014"/>
    </source>
</evidence>
<dbReference type="AlphaFoldDB" id="A0A085WSK4"/>
<dbReference type="STRING" id="394096.DB31_5709"/>
<protein>
    <submittedName>
        <fullName evidence="7">MoaA/NifB/PqqE family protein</fullName>
    </submittedName>
</protein>
<dbReference type="GO" id="GO:0003824">
    <property type="term" value="F:catalytic activity"/>
    <property type="evidence" value="ECO:0007669"/>
    <property type="project" value="InterPro"/>
</dbReference>
<dbReference type="Pfam" id="PF04055">
    <property type="entry name" value="Radical_SAM"/>
    <property type="match status" value="1"/>
</dbReference>
<evidence type="ECO:0000313" key="8">
    <source>
        <dbReference type="Proteomes" id="UP000028725"/>
    </source>
</evidence>
<evidence type="ECO:0000256" key="2">
    <source>
        <dbReference type="ARBA" id="ARBA00022691"/>
    </source>
</evidence>
<dbReference type="SUPFAM" id="SSF102114">
    <property type="entry name" value="Radical SAM enzymes"/>
    <property type="match status" value="1"/>
</dbReference>
<comment type="caution">
    <text evidence="7">The sequence shown here is derived from an EMBL/GenBank/DDBJ whole genome shotgun (WGS) entry which is preliminary data.</text>
</comment>
<dbReference type="Gene3D" id="3.20.20.70">
    <property type="entry name" value="Aldolase class I"/>
    <property type="match status" value="1"/>
</dbReference>
<dbReference type="RefSeq" id="WP_044185891.1">
    <property type="nucleotide sequence ID" value="NZ_JMCB01000003.1"/>
</dbReference>
<dbReference type="GO" id="GO:0046872">
    <property type="term" value="F:metal ion binding"/>
    <property type="evidence" value="ECO:0007669"/>
    <property type="project" value="UniProtKB-KW"/>
</dbReference>
<gene>
    <name evidence="7" type="ORF">DB31_5709</name>
</gene>
<dbReference type="InterPro" id="IPR007197">
    <property type="entry name" value="rSAM"/>
</dbReference>
<dbReference type="InterPro" id="IPR034474">
    <property type="entry name" value="Methyltransferase_Class_D"/>
</dbReference>
<keyword evidence="8" id="KW-1185">Reference proteome</keyword>
<keyword evidence="5" id="KW-0411">Iron-sulfur</keyword>
<dbReference type="InterPro" id="IPR013785">
    <property type="entry name" value="Aldolase_TIM"/>
</dbReference>
<organism evidence="7 8">
    <name type="scientific">Hyalangium minutum</name>
    <dbReference type="NCBI Taxonomy" id="394096"/>
    <lineage>
        <taxon>Bacteria</taxon>
        <taxon>Pseudomonadati</taxon>
        <taxon>Myxococcota</taxon>
        <taxon>Myxococcia</taxon>
        <taxon>Myxococcales</taxon>
        <taxon>Cystobacterineae</taxon>
        <taxon>Archangiaceae</taxon>
        <taxon>Hyalangium</taxon>
    </lineage>
</organism>
<evidence type="ECO:0000313" key="7">
    <source>
        <dbReference type="EMBL" id="KFE70667.1"/>
    </source>
</evidence>
<accession>A0A085WSK4</accession>
<dbReference type="PANTHER" id="PTHR43306">
    <property type="entry name" value="7,8-DIHYDRO-6-HYDROXYMETHYLPTERIN DIMETHYLTRANSFERASE"/>
    <property type="match status" value="1"/>
</dbReference>
<feature type="domain" description="Radical SAM core" evidence="6">
    <location>
        <begin position="93"/>
        <end position="313"/>
    </location>
</feature>
<dbReference type="PROSITE" id="PS51918">
    <property type="entry name" value="RADICAL_SAM"/>
    <property type="match status" value="1"/>
</dbReference>
<proteinExistence type="predicted"/>
<dbReference type="PANTHER" id="PTHR43306:SF1">
    <property type="entry name" value="7,8-DIHYDRO-6-HYDROXYMETHYLPTERIN DIMETHYLTRANSFERASE"/>
    <property type="match status" value="1"/>
</dbReference>
<evidence type="ECO:0000256" key="4">
    <source>
        <dbReference type="ARBA" id="ARBA00023004"/>
    </source>
</evidence>